<organism evidence="4 5">
    <name type="scientific">Enterococcus mundtii</name>
    <dbReference type="NCBI Taxonomy" id="53346"/>
    <lineage>
        <taxon>Bacteria</taxon>
        <taxon>Bacillati</taxon>
        <taxon>Bacillota</taxon>
        <taxon>Bacilli</taxon>
        <taxon>Lactobacillales</taxon>
        <taxon>Enterococcaceae</taxon>
        <taxon>Enterococcus</taxon>
    </lineage>
</organism>
<accession>A0A1V2UJ08</accession>
<protein>
    <submittedName>
        <fullName evidence="4">Cell surface protein</fullName>
    </submittedName>
</protein>
<keyword evidence="1" id="KW-0472">Membrane</keyword>
<dbReference type="OrthoDB" id="2148359at2"/>
<dbReference type="RefSeq" id="WP_062805637.1">
    <property type="nucleotide sequence ID" value="NZ_CABMMO010000006.1"/>
</dbReference>
<name>A0A1V2UJ08_ENTMU</name>
<reference evidence="4 5" key="1">
    <citation type="submission" date="2016-12" db="EMBL/GenBank/DDBJ databases">
        <authorList>
            <person name="Song W.-J."/>
            <person name="Kurnit D.M."/>
        </authorList>
    </citation>
    <scope>NUCLEOTIDE SEQUENCE [LARGE SCALE GENOMIC DNA]</scope>
    <source>
        <strain evidence="4 5">CGB1038-1_S1</strain>
    </source>
</reference>
<feature type="domain" description="WxL Interacting Protein peptidoglycan binding" evidence="2">
    <location>
        <begin position="36"/>
        <end position="155"/>
    </location>
</feature>
<keyword evidence="1" id="KW-1133">Transmembrane helix</keyword>
<dbReference type="EMBL" id="MSTR01000006">
    <property type="protein sequence ID" value="ONN43284.1"/>
    <property type="molecule type" value="Genomic_DNA"/>
</dbReference>
<evidence type="ECO:0000313" key="5">
    <source>
        <dbReference type="Proteomes" id="UP000189299"/>
    </source>
</evidence>
<evidence type="ECO:0000256" key="1">
    <source>
        <dbReference type="SAM" id="Phobius"/>
    </source>
</evidence>
<sequence length="361" mass="40706">MPLLNKFTASFLVMLYVMIGFVGFSQEVFANGELNFSVRTITPESQFGDDKGYFDVELQPGETEELTLVVKNVRNIPIDLSITAHTAYTNINGVVEYGGETDQPDPTLKVEMKDLLDVEDEPIRLEAGEEKRIVTTLTMPQDEVEGLLAGGLQLSEVAQEEEEEDSEDKGMQIINSFSYVIGVVASNDRTQTIVPELALLDVFADQINYRNAFSATIQNFLPTFVNELSVEASIRREGSDTILYRASEEMMQMAPNSNFNFPISLNGERFRSGTYVLNMTARSGEHEWTWEETFDVTADEARRLNQSDVSVKDTNWWLIAAIVLIVIIISVLAYTSYKNKKKAKLMQEKYMDTLSENKTDD</sequence>
<dbReference type="Proteomes" id="UP000189299">
    <property type="component" value="Unassembled WGS sequence"/>
</dbReference>
<evidence type="ECO:0000259" key="2">
    <source>
        <dbReference type="Pfam" id="PF06030"/>
    </source>
</evidence>
<feature type="transmembrane region" description="Helical" evidence="1">
    <location>
        <begin position="316"/>
        <end position="337"/>
    </location>
</feature>
<dbReference type="Pfam" id="PF06030">
    <property type="entry name" value="WxLIP_PGBD"/>
    <property type="match status" value="1"/>
</dbReference>
<evidence type="ECO:0000259" key="3">
    <source>
        <dbReference type="Pfam" id="PF11797"/>
    </source>
</evidence>
<dbReference type="InterPro" id="IPR021759">
    <property type="entry name" value="WxLIP_HBD"/>
</dbReference>
<dbReference type="Pfam" id="PF11797">
    <property type="entry name" value="WxLIP_HBD"/>
    <property type="match status" value="1"/>
</dbReference>
<evidence type="ECO:0000313" key="4">
    <source>
        <dbReference type="EMBL" id="ONN43284.1"/>
    </source>
</evidence>
<comment type="caution">
    <text evidence="4">The sequence shown here is derived from an EMBL/GenBank/DDBJ whole genome shotgun (WGS) entry which is preliminary data.</text>
</comment>
<proteinExistence type="predicted"/>
<feature type="domain" description="WxL Interacting Protein host binding" evidence="3">
    <location>
        <begin position="169"/>
        <end position="306"/>
    </location>
</feature>
<keyword evidence="1" id="KW-0812">Transmembrane</keyword>
<dbReference type="AlphaFoldDB" id="A0A1V2UJ08"/>
<gene>
    <name evidence="4" type="ORF">BTN92_07515</name>
</gene>
<dbReference type="InterPro" id="IPR010317">
    <property type="entry name" value="WxLIP_PGBD"/>
</dbReference>